<dbReference type="HOGENOM" id="CLU_007154_1_1_9"/>
<dbReference type="PANTHER" id="PTHR11365:SF10">
    <property type="entry name" value="HYDANTOINASE_OXOPROLINASE"/>
    <property type="match status" value="1"/>
</dbReference>
<accession>A0A125W4Q9</accession>
<organism evidence="3 4">
    <name type="scientific">Enterococcus faecalis TX4248</name>
    <dbReference type="NCBI Taxonomy" id="749495"/>
    <lineage>
        <taxon>Bacteria</taxon>
        <taxon>Bacillati</taxon>
        <taxon>Bacillota</taxon>
        <taxon>Bacilli</taxon>
        <taxon>Lactobacillales</taxon>
        <taxon>Enterococcaceae</taxon>
        <taxon>Enterococcus</taxon>
    </lineage>
</organism>
<dbReference type="Pfam" id="PF05378">
    <property type="entry name" value="Hydant_A_N"/>
    <property type="match status" value="1"/>
</dbReference>
<dbReference type="InterPro" id="IPR002821">
    <property type="entry name" value="Hydantoinase_A"/>
</dbReference>
<evidence type="ECO:0000259" key="1">
    <source>
        <dbReference type="Pfam" id="PF01968"/>
    </source>
</evidence>
<name>A0A125W4Q9_ENTFL</name>
<dbReference type="GO" id="GO:0016787">
    <property type="term" value="F:hydrolase activity"/>
    <property type="evidence" value="ECO:0007669"/>
    <property type="project" value="InterPro"/>
</dbReference>
<sequence length="517" mass="54644">MYKIGIDVGGTNTDAVILDHQLNLIHSVKVPTTDDIQTGIAGALNKVLAESAVDPTKVTHAMLGTTQCTNAIVERKKLAKVGVLRLGYPATASVLPYTAWPKDLVATLSETYALAHGGYEYDGQPLTALDEEELRGILASWRGEVEAIAVIGVFSSLKNDQELFVQALAKEVLGADVPVSCSSMIGSVGLIERENATILNAALHKVIKVTSEGFEQALEQEKIHHAQVYLCQNDGTLMSLTYAKQFPILTIACGPTNSIRGASYLAGLKDAVVLDVGGTTSDIGVLVDGFPRESSLAVDVGGVRTNFRMPDIVSIGVGGGSLVREQPDGSVTVGPDSVGYRITQEALVFGGTQLTTTDIAVRLGHAQVGDPSKVAHLDQAFAEKVYQKIGELVSEAIDRMKTSSADVTVVLVGGGSIIIPEELTGVKALIRNENGAVANAIGASIAQISGQYEQIYVYSKIQRDAALADAQEKAVQQAELAGAVPGTIELVEVEETPLAYHPENATRLRVKVVGNMY</sequence>
<feature type="domain" description="Hydantoinase A/oxoprolinase" evidence="1">
    <location>
        <begin position="193"/>
        <end position="365"/>
    </location>
</feature>
<evidence type="ECO:0000259" key="2">
    <source>
        <dbReference type="Pfam" id="PF05378"/>
    </source>
</evidence>
<evidence type="ECO:0000313" key="4">
    <source>
        <dbReference type="Proteomes" id="UP000004846"/>
    </source>
</evidence>
<dbReference type="RefSeq" id="WP_002365445.1">
    <property type="nucleotide sequence ID" value="NZ_GL454465.1"/>
</dbReference>
<dbReference type="Gene3D" id="3.30.420.40">
    <property type="match status" value="1"/>
</dbReference>
<comment type="caution">
    <text evidence="3">The sequence shown here is derived from an EMBL/GenBank/DDBJ whole genome shotgun (WGS) entry which is preliminary data.</text>
</comment>
<dbReference type="EMBL" id="AEBR01000068">
    <property type="protein sequence ID" value="EFM82274.1"/>
    <property type="molecule type" value="Genomic_DNA"/>
</dbReference>
<dbReference type="SUPFAM" id="SSF53067">
    <property type="entry name" value="Actin-like ATPase domain"/>
    <property type="match status" value="2"/>
</dbReference>
<dbReference type="InterPro" id="IPR043129">
    <property type="entry name" value="ATPase_NBD"/>
</dbReference>
<evidence type="ECO:0000313" key="3">
    <source>
        <dbReference type="EMBL" id="EFM82274.1"/>
    </source>
</evidence>
<proteinExistence type="predicted"/>
<dbReference type="Proteomes" id="UP000004846">
    <property type="component" value="Unassembled WGS sequence"/>
</dbReference>
<gene>
    <name evidence="3" type="ORF">HMPREF9498_02124</name>
</gene>
<feature type="domain" description="Hydantoinase/oxoprolinase N-terminal" evidence="2">
    <location>
        <begin position="3"/>
        <end position="172"/>
    </location>
</feature>
<dbReference type="Pfam" id="PF01968">
    <property type="entry name" value="Hydantoinase_A"/>
    <property type="match status" value="1"/>
</dbReference>
<dbReference type="InterPro" id="IPR045079">
    <property type="entry name" value="Oxoprolinase-like"/>
</dbReference>
<dbReference type="PANTHER" id="PTHR11365">
    <property type="entry name" value="5-OXOPROLINASE RELATED"/>
    <property type="match status" value="1"/>
</dbReference>
<protein>
    <submittedName>
        <fullName evidence="3">Hydantoinase/oxoprolinase</fullName>
    </submittedName>
</protein>
<reference evidence="3 4" key="1">
    <citation type="submission" date="2010-07" db="EMBL/GenBank/DDBJ databases">
        <authorList>
            <person name="Sid Ahmed O."/>
        </authorList>
    </citation>
    <scope>NUCLEOTIDE SEQUENCE [LARGE SCALE GENOMIC DNA]</scope>
    <source>
        <strain evidence="3 4">TX4248</strain>
    </source>
</reference>
<dbReference type="AlphaFoldDB" id="A0A125W4Q9"/>
<dbReference type="InterPro" id="IPR008040">
    <property type="entry name" value="Hydant_A_N"/>
</dbReference>